<name>Q6S372_9VIRU</name>
<dbReference type="EMBL" id="AY481560">
    <property type="protein sequence ID" value="AAR37023.1"/>
    <property type="molecule type" value="Genomic_DNA"/>
</dbReference>
<accession>Q6S372</accession>
<proteinExistence type="predicted"/>
<reference evidence="1" key="1">
    <citation type="submission" date="2003-11" db="EMBL/GenBank/DDBJ databases">
        <title>Full length hypothetical protein from a genomic bank of Cotesia glomerata bracovirus.</title>
        <authorList>
            <person name="Cerutti P."/>
            <person name="Duonor-Cerutti M."/>
            <person name="Devauchelle G."/>
        </authorList>
    </citation>
    <scope>NUCLEOTIDE SEQUENCE</scope>
</reference>
<sequence length="71" mass="8198">MFKCEESFYILRAIVILTMVTCTYDVDLEGLSYSSDVEVDECQMQQHTAFIDGDKCVNCNSCNLRALFTYY</sequence>
<evidence type="ECO:0000313" key="1">
    <source>
        <dbReference type="EMBL" id="AAR37023.1"/>
    </source>
</evidence>
<organism evidence="1">
    <name type="scientific">Bracoviriform glomeratae</name>
    <dbReference type="NCBI Taxonomy" id="257816"/>
    <lineage>
        <taxon>Viruses</taxon>
        <taxon>Viruses incertae sedis</taxon>
        <taxon>Polydnaviriformidae</taxon>
        <taxon>Bracoviriform</taxon>
    </lineage>
</organism>
<protein>
    <submittedName>
        <fullName evidence="1">Uncharacterized protein</fullName>
    </submittedName>
</protein>